<dbReference type="AlphaFoldDB" id="A0A6C0HVN1"/>
<feature type="compositionally biased region" description="Low complexity" evidence="2">
    <location>
        <begin position="654"/>
        <end position="667"/>
    </location>
</feature>
<evidence type="ECO:0000313" key="3">
    <source>
        <dbReference type="EMBL" id="QHT84589.1"/>
    </source>
</evidence>
<accession>A0A6C0HVN1</accession>
<name>A0A6C0HVN1_9ZZZZ</name>
<evidence type="ECO:0000256" key="1">
    <source>
        <dbReference type="SAM" id="Coils"/>
    </source>
</evidence>
<evidence type="ECO:0000256" key="2">
    <source>
        <dbReference type="SAM" id="MobiDB-lite"/>
    </source>
</evidence>
<keyword evidence="1" id="KW-0175">Coiled coil</keyword>
<proteinExistence type="predicted"/>
<reference evidence="3" key="1">
    <citation type="journal article" date="2020" name="Nature">
        <title>Giant virus diversity and host interactions through global metagenomics.</title>
        <authorList>
            <person name="Schulz F."/>
            <person name="Roux S."/>
            <person name="Paez-Espino D."/>
            <person name="Jungbluth S."/>
            <person name="Walsh D.A."/>
            <person name="Denef V.J."/>
            <person name="McMahon K.D."/>
            <person name="Konstantinidis K.T."/>
            <person name="Eloe-Fadrosh E.A."/>
            <person name="Kyrpides N.C."/>
            <person name="Woyke T."/>
        </authorList>
    </citation>
    <scope>NUCLEOTIDE SEQUENCE</scope>
    <source>
        <strain evidence="3">GVMAG-M-3300023184-177</strain>
    </source>
</reference>
<sequence>MSSRRPGRGPAPFSTAAINERASIPPQSREQILANAIAAARNATNPSLVAAQEAARSHLAKQEAETATQTAARRAALAIKVGEELSAQRAREIISTTIICENGEEEGGFWEYKDYNKFNEDLDAPKSTTTKNDLQIVKDTVHQQIFINSNIRSELGKLYNCEIIFKRNNGRYAMFITPKDTNYMINITNGISNNQERIFFNLSLKQSDKTKKIETEYISEYCVDKLDGSPLIYHKFGMEGVPPVLKKNKVDLKDLKRMQNPYLILNNLLHTKIGPGNRISISSSLDLINKQIKTITDEIGIRPGFLVPSEIEQFQYVKDAFQTEEKKTKKDAKLKIEYELFERFLPTFLRNKGVEDLDQRIPNKQLYITNNGFSEMLAFRYATYIPGFEFTKSCNGEKTFTDPLKFKLASPFTATDIYLHRFDRHFNNDYAMYRYKLDSPSKLRRLADLVELSKSLMMSFISISYDILNNVKSNEVVIKLVSICPIYQELSWNINKTAIFDKRFSTYKLIQNDKITKVIINSELLGDILGDSFNLMRAYEIPYVGTFPIEQLEESDLGMYTNKPIVPTTYDINRIEVQGVERFIMNNYEFNDEELNKIYEEFFKLERNASAEESRESDEFILDTNEFPQLDSNMHGVRALPVIPQETLSPTRAPQPAASASVPSASSAASAPTQLASAVLRTDIPLASNISSVLVDIRKIKAPIRGETRKQTGERLKKLRPVLKRLNELRQQQLEEIQILGMIMPQSIIRQTRNLEEEGILKCSRYRQNYIRLKQQVDKNKAILLKEAEEIRIKCGANKKLPPAICAKMIELHDEKRKHDLIIPISHLERLSNSGSISNDNFKKLSTELIPIKENIKKLQAELNALMETYNASIEGKRQKEEIAATRAQTREEQETTRQQTQLEEKKRIDEELIIRIDMEVADIISRGGKLNELIETKRYKLYSEKYTDESYIRAKIDSLITYAKDNIEKAIRDLRAYEYAIKDFAHVRANPATLKEDLEKTSKLFTETRNASVDSMKLFTQIEDFVQNYEGENLLQNLEILYKRPFELEKARKAMQITQDAFKKTAEEDEARRQRIIQGQKFASERLKSLEGLTEKEIKEKGEAEFKKFRIWQSQNANFIDDIKKLNDEIQVLDIELIKIKQIISDPDKFERLTPKNKTQKLDENRLLTEDIKHKQASLISKNKEYNDFLLANKTFIKTNENFRDSKYKFQLLAKIDDYENPIVFTDGPPKGLTEDEFNALQKYLKYKNKYLQLKQKI</sequence>
<dbReference type="EMBL" id="MN740020">
    <property type="protein sequence ID" value="QHT84589.1"/>
    <property type="molecule type" value="Genomic_DNA"/>
</dbReference>
<protein>
    <submittedName>
        <fullName evidence="3">Uncharacterized protein</fullName>
    </submittedName>
</protein>
<feature type="region of interest" description="Disordered" evidence="2">
    <location>
        <begin position="648"/>
        <end position="667"/>
    </location>
</feature>
<feature type="region of interest" description="Disordered" evidence="2">
    <location>
        <begin position="1"/>
        <end position="26"/>
    </location>
</feature>
<organism evidence="3">
    <name type="scientific">viral metagenome</name>
    <dbReference type="NCBI Taxonomy" id="1070528"/>
    <lineage>
        <taxon>unclassified sequences</taxon>
        <taxon>metagenomes</taxon>
        <taxon>organismal metagenomes</taxon>
    </lineage>
</organism>
<feature type="coiled-coil region" evidence="1">
    <location>
        <begin position="1117"/>
        <end position="1144"/>
    </location>
</feature>